<sequence length="547" mass="59454">MTTALLPAPPRPHPAVARRLARQLPPQPAHETVIRPLGGGDATTLIATAPLENFVEALFDQLDADDWRTTLAAMRGARRGATDHLLELGLPTHRKAQIALFEVFCRQPGSPRLDPGKLADKGMVIRRVHGSRWDGWMKAPRSVAGWTLIPNADADPGVRGDQAFHAANRAARAQVAARRARPQFHEDVLPLYIVPPEICAKLGRTILFGVIPVGDNARSSAPPTPINYAGLSGQARTDLVGHLSEFLKPRAPTSLPRAGQALRRKWNALEPAGNRPDGTARPADQGQINALGTFLQQLSVELDAFGTSAEARTLMGLLRTSSLPLTKSGNRVTSSTDAATFAAKAAKILIDREPNVNDALKMPLEWPRIETALGNQLTQAALNCLSKRHADLAGSPGKFEMLDDQFVVRGFVRVRGHDGCAEKLVWSAPSERFRVLPWWDGDGPGIKIKLPDMSQLKRVKPNISFEMPPAIANMLNGDLKKLADGDGKTSGPALGFICSFSMPIITLCAFIVLNIFLGLFDLFLRWKMFIKICLPIPMPAPPEESDT</sequence>
<keyword evidence="1" id="KW-0812">Transmembrane</keyword>
<evidence type="ECO:0000313" key="3">
    <source>
        <dbReference type="Proteomes" id="UP000306147"/>
    </source>
</evidence>
<dbReference type="OrthoDB" id="136948at2"/>
<dbReference type="EMBL" id="SRXT01000004">
    <property type="protein sequence ID" value="TGX53691.1"/>
    <property type="molecule type" value="Genomic_DNA"/>
</dbReference>
<keyword evidence="1" id="KW-0472">Membrane</keyword>
<keyword evidence="3" id="KW-1185">Reference proteome</keyword>
<dbReference type="AlphaFoldDB" id="A0A4S1XCB2"/>
<evidence type="ECO:0000313" key="2">
    <source>
        <dbReference type="EMBL" id="TGX53691.1"/>
    </source>
</evidence>
<protein>
    <submittedName>
        <fullName evidence="2">Uncharacterized protein</fullName>
    </submittedName>
</protein>
<dbReference type="RefSeq" id="WP_135964194.1">
    <property type="nucleotide sequence ID" value="NZ_SRXT01000004.1"/>
</dbReference>
<evidence type="ECO:0000256" key="1">
    <source>
        <dbReference type="SAM" id="Phobius"/>
    </source>
</evidence>
<keyword evidence="1" id="KW-1133">Transmembrane helix</keyword>
<feature type="transmembrane region" description="Helical" evidence="1">
    <location>
        <begin position="500"/>
        <end position="524"/>
    </location>
</feature>
<accession>A0A4S1XCB2</accession>
<gene>
    <name evidence="2" type="ORF">E5A73_12810</name>
</gene>
<reference evidence="2 3" key="1">
    <citation type="submission" date="2019-04" db="EMBL/GenBank/DDBJ databases">
        <title>Sphingomonas psychrotolerans sp. nov., isolated from soil in the Tianshan Mountains, Xinjiang, China.</title>
        <authorList>
            <person name="Luo Y."/>
            <person name="Sheng H."/>
        </authorList>
    </citation>
    <scope>NUCLEOTIDE SEQUENCE [LARGE SCALE GENOMIC DNA]</scope>
    <source>
        <strain evidence="2 3">ZFGT-11</strain>
    </source>
</reference>
<name>A0A4S1XCB2_9SPHN</name>
<dbReference type="Proteomes" id="UP000306147">
    <property type="component" value="Unassembled WGS sequence"/>
</dbReference>
<proteinExistence type="predicted"/>
<comment type="caution">
    <text evidence="2">The sequence shown here is derived from an EMBL/GenBank/DDBJ whole genome shotgun (WGS) entry which is preliminary data.</text>
</comment>
<organism evidence="2 3">
    <name type="scientific">Sphingomonas gei</name>
    <dbReference type="NCBI Taxonomy" id="1395960"/>
    <lineage>
        <taxon>Bacteria</taxon>
        <taxon>Pseudomonadati</taxon>
        <taxon>Pseudomonadota</taxon>
        <taxon>Alphaproteobacteria</taxon>
        <taxon>Sphingomonadales</taxon>
        <taxon>Sphingomonadaceae</taxon>
        <taxon>Sphingomonas</taxon>
    </lineage>
</organism>